<dbReference type="AlphaFoldDB" id="A0A0E9P900"/>
<reference evidence="1" key="2">
    <citation type="journal article" date="2015" name="Fish Shellfish Immunol.">
        <title>Early steps in the European eel (Anguilla anguilla)-Vibrio vulnificus interaction in the gills: Role of the RtxA13 toxin.</title>
        <authorList>
            <person name="Callol A."/>
            <person name="Pajuelo D."/>
            <person name="Ebbesson L."/>
            <person name="Teles M."/>
            <person name="MacKenzie S."/>
            <person name="Amaro C."/>
        </authorList>
    </citation>
    <scope>NUCLEOTIDE SEQUENCE</scope>
</reference>
<evidence type="ECO:0000313" key="1">
    <source>
        <dbReference type="EMBL" id="JAH00742.1"/>
    </source>
</evidence>
<organism evidence="1">
    <name type="scientific">Anguilla anguilla</name>
    <name type="common">European freshwater eel</name>
    <name type="synonym">Muraena anguilla</name>
    <dbReference type="NCBI Taxonomy" id="7936"/>
    <lineage>
        <taxon>Eukaryota</taxon>
        <taxon>Metazoa</taxon>
        <taxon>Chordata</taxon>
        <taxon>Craniata</taxon>
        <taxon>Vertebrata</taxon>
        <taxon>Euteleostomi</taxon>
        <taxon>Actinopterygii</taxon>
        <taxon>Neopterygii</taxon>
        <taxon>Teleostei</taxon>
        <taxon>Anguilliformes</taxon>
        <taxon>Anguillidae</taxon>
        <taxon>Anguilla</taxon>
    </lineage>
</organism>
<reference evidence="1" key="1">
    <citation type="submission" date="2014-11" db="EMBL/GenBank/DDBJ databases">
        <authorList>
            <person name="Amaro Gonzalez C."/>
        </authorList>
    </citation>
    <scope>NUCLEOTIDE SEQUENCE</scope>
</reference>
<proteinExistence type="predicted"/>
<accession>A0A0E9P900</accession>
<protein>
    <submittedName>
        <fullName evidence="1">Uncharacterized protein</fullName>
    </submittedName>
</protein>
<dbReference type="EMBL" id="GBXM01107835">
    <property type="protein sequence ID" value="JAH00742.1"/>
    <property type="molecule type" value="Transcribed_RNA"/>
</dbReference>
<name>A0A0E9P900_ANGAN</name>
<sequence length="30" mass="3589">MFFWRAAVSSKVSSHGYHSCLVFFLKWTHE</sequence>